<dbReference type="Pfam" id="PF02518">
    <property type="entry name" value="HATPase_c"/>
    <property type="match status" value="1"/>
</dbReference>
<dbReference type="Gene3D" id="1.10.287.130">
    <property type="match status" value="1"/>
</dbReference>
<dbReference type="Pfam" id="PF01590">
    <property type="entry name" value="GAF"/>
    <property type="match status" value="1"/>
</dbReference>
<dbReference type="Pfam" id="PF13191">
    <property type="entry name" value="AAA_16"/>
    <property type="match status" value="1"/>
</dbReference>
<feature type="domain" description="Histidine kinase" evidence="7">
    <location>
        <begin position="1567"/>
        <end position="1811"/>
    </location>
</feature>
<dbReference type="PRINTS" id="PR00344">
    <property type="entry name" value="BCTRLSENSOR"/>
</dbReference>
<dbReference type="EC" id="2.7.13.3" evidence="2"/>
<reference evidence="9" key="1">
    <citation type="journal article" date="2021" name="Science">
        <title>Hunting the eagle killer: A cyanobacterial neurotoxin causes vacuolar myelinopathy.</title>
        <authorList>
            <person name="Breinlinger S."/>
            <person name="Phillips T.J."/>
            <person name="Haram B.N."/>
            <person name="Mares J."/>
            <person name="Martinez Yerena J.A."/>
            <person name="Hrouzek P."/>
            <person name="Sobotka R."/>
            <person name="Henderson W.M."/>
            <person name="Schmieder P."/>
            <person name="Williams S.M."/>
            <person name="Lauderdale J.D."/>
            <person name="Wilde H.D."/>
            <person name="Gerrin W."/>
            <person name="Kust A."/>
            <person name="Washington J.W."/>
            <person name="Wagner C."/>
            <person name="Geier B."/>
            <person name="Liebeke M."/>
            <person name="Enke H."/>
            <person name="Niedermeyer T.H.J."/>
            <person name="Wilde S.B."/>
        </authorList>
    </citation>
    <scope>NUCLEOTIDE SEQUENCE [LARGE SCALE GENOMIC DNA]</scope>
    <source>
        <strain evidence="9">Thurmond2011</strain>
    </source>
</reference>
<keyword evidence="5" id="KW-0902">Two-component regulatory system</keyword>
<dbReference type="Proteomes" id="UP000667802">
    <property type="component" value="Unassembled WGS sequence"/>
</dbReference>
<dbReference type="InterPro" id="IPR053159">
    <property type="entry name" value="Hybrid_Histidine_Kinase"/>
</dbReference>
<dbReference type="SUPFAM" id="SSF47384">
    <property type="entry name" value="Homodimeric domain of signal transducing histidine kinase"/>
    <property type="match status" value="1"/>
</dbReference>
<dbReference type="Gene3D" id="3.30.565.10">
    <property type="entry name" value="Histidine kinase-like ATPase, C-terminal domain"/>
    <property type="match status" value="1"/>
</dbReference>
<dbReference type="InterPro" id="IPR003661">
    <property type="entry name" value="HisK_dim/P_dom"/>
</dbReference>
<accession>A0AAP5M9T8</accession>
<dbReference type="PROSITE" id="PS50109">
    <property type="entry name" value="HIS_KIN"/>
    <property type="match status" value="1"/>
</dbReference>
<dbReference type="SMART" id="SM00065">
    <property type="entry name" value="GAF"/>
    <property type="match status" value="1"/>
</dbReference>
<dbReference type="InterPro" id="IPR027417">
    <property type="entry name" value="P-loop_NTPase"/>
</dbReference>
<dbReference type="InterPro" id="IPR003018">
    <property type="entry name" value="GAF"/>
</dbReference>
<dbReference type="Gene3D" id="1.10.510.10">
    <property type="entry name" value="Transferase(Phosphotransferase) domain 1"/>
    <property type="match status" value="1"/>
</dbReference>
<feature type="domain" description="Protein kinase" evidence="6">
    <location>
        <begin position="9"/>
        <end position="271"/>
    </location>
</feature>
<evidence type="ECO:0000259" key="6">
    <source>
        <dbReference type="PROSITE" id="PS50011"/>
    </source>
</evidence>
<keyword evidence="3" id="KW-0597">Phosphoprotein</keyword>
<dbReference type="PROSITE" id="PS00108">
    <property type="entry name" value="PROTEIN_KINASE_ST"/>
    <property type="match status" value="1"/>
</dbReference>
<dbReference type="Pfam" id="PF00069">
    <property type="entry name" value="Pkinase"/>
    <property type="match status" value="1"/>
</dbReference>
<name>A0AAP5M9T8_9CYAN</name>
<dbReference type="InterPro" id="IPR008271">
    <property type="entry name" value="Ser/Thr_kinase_AS"/>
</dbReference>
<organism evidence="8 9">
    <name type="scientific">Aetokthonos hydrillicola Thurmond2011</name>
    <dbReference type="NCBI Taxonomy" id="2712845"/>
    <lineage>
        <taxon>Bacteria</taxon>
        <taxon>Bacillati</taxon>
        <taxon>Cyanobacteriota</taxon>
        <taxon>Cyanophyceae</taxon>
        <taxon>Nostocales</taxon>
        <taxon>Hapalosiphonaceae</taxon>
        <taxon>Aetokthonos</taxon>
    </lineage>
</organism>
<keyword evidence="4 8" id="KW-0418">Kinase</keyword>
<comment type="catalytic activity">
    <reaction evidence="1">
        <text>ATP + protein L-histidine = ADP + protein N-phospho-L-histidine.</text>
        <dbReference type="EC" id="2.7.13.3"/>
    </reaction>
</comment>
<dbReference type="SUPFAM" id="SSF56112">
    <property type="entry name" value="Protein kinase-like (PK-like)"/>
    <property type="match status" value="1"/>
</dbReference>
<evidence type="ECO:0000313" key="8">
    <source>
        <dbReference type="EMBL" id="MDR9897560.1"/>
    </source>
</evidence>
<dbReference type="SMART" id="SM00220">
    <property type="entry name" value="S_TKc"/>
    <property type="match status" value="1"/>
</dbReference>
<keyword evidence="9" id="KW-1185">Reference proteome</keyword>
<evidence type="ECO:0000256" key="3">
    <source>
        <dbReference type="ARBA" id="ARBA00022553"/>
    </source>
</evidence>
<dbReference type="SUPFAM" id="SSF52540">
    <property type="entry name" value="P-loop containing nucleoside triphosphate hydrolases"/>
    <property type="match status" value="1"/>
</dbReference>
<dbReference type="RefSeq" id="WP_208338413.1">
    <property type="nucleotide sequence ID" value="NZ_CAWQFN010000089.1"/>
</dbReference>
<keyword evidence="4 8" id="KW-0808">Transferase</keyword>
<evidence type="ECO:0000259" key="7">
    <source>
        <dbReference type="PROSITE" id="PS50109"/>
    </source>
</evidence>
<dbReference type="CDD" id="cd00082">
    <property type="entry name" value="HisKA"/>
    <property type="match status" value="1"/>
</dbReference>
<dbReference type="SMART" id="SM00387">
    <property type="entry name" value="HATPase_c"/>
    <property type="match status" value="1"/>
</dbReference>
<evidence type="ECO:0000256" key="1">
    <source>
        <dbReference type="ARBA" id="ARBA00000085"/>
    </source>
</evidence>
<dbReference type="InterPro" id="IPR041664">
    <property type="entry name" value="AAA_16"/>
</dbReference>
<evidence type="ECO:0000313" key="9">
    <source>
        <dbReference type="Proteomes" id="UP000667802"/>
    </source>
</evidence>
<dbReference type="InterPro" id="IPR003594">
    <property type="entry name" value="HATPase_dom"/>
</dbReference>
<dbReference type="InterPro" id="IPR036890">
    <property type="entry name" value="HATPase_C_sf"/>
</dbReference>
<dbReference type="GO" id="GO:0005524">
    <property type="term" value="F:ATP binding"/>
    <property type="evidence" value="ECO:0007669"/>
    <property type="project" value="InterPro"/>
</dbReference>
<dbReference type="Gene3D" id="3.40.50.300">
    <property type="entry name" value="P-loop containing nucleotide triphosphate hydrolases"/>
    <property type="match status" value="1"/>
</dbReference>
<dbReference type="InterPro" id="IPR005467">
    <property type="entry name" value="His_kinase_dom"/>
</dbReference>
<dbReference type="InterPro" id="IPR004358">
    <property type="entry name" value="Sig_transdc_His_kin-like_C"/>
</dbReference>
<evidence type="ECO:0000256" key="2">
    <source>
        <dbReference type="ARBA" id="ARBA00012438"/>
    </source>
</evidence>
<dbReference type="EMBL" id="JAALHA020000013">
    <property type="protein sequence ID" value="MDR9897560.1"/>
    <property type="molecule type" value="Genomic_DNA"/>
</dbReference>
<dbReference type="Gene3D" id="3.30.450.40">
    <property type="match status" value="1"/>
</dbReference>
<dbReference type="SUPFAM" id="SSF55781">
    <property type="entry name" value="GAF domain-like"/>
    <property type="match status" value="1"/>
</dbReference>
<dbReference type="SUPFAM" id="SSF55874">
    <property type="entry name" value="ATPase domain of HSP90 chaperone/DNA topoisomerase II/histidine kinase"/>
    <property type="match status" value="1"/>
</dbReference>
<dbReference type="SMART" id="SM00388">
    <property type="entry name" value="HisKA"/>
    <property type="match status" value="1"/>
</dbReference>
<dbReference type="Gene3D" id="3.30.200.20">
    <property type="entry name" value="Phosphorylase Kinase, domain 1"/>
    <property type="match status" value="1"/>
</dbReference>
<evidence type="ECO:0000256" key="5">
    <source>
        <dbReference type="ARBA" id="ARBA00023012"/>
    </source>
</evidence>
<comment type="caution">
    <text evidence="8">The sequence shown here is derived from an EMBL/GenBank/DDBJ whole genome shotgun (WGS) entry which is preliminary data.</text>
</comment>
<dbReference type="InterPro" id="IPR011009">
    <property type="entry name" value="Kinase-like_dom_sf"/>
</dbReference>
<dbReference type="CDD" id="cd14014">
    <property type="entry name" value="STKc_PknB_like"/>
    <property type="match status" value="1"/>
</dbReference>
<dbReference type="InterPro" id="IPR029016">
    <property type="entry name" value="GAF-like_dom_sf"/>
</dbReference>
<protein>
    <recommendedName>
        <fullName evidence="2">histidine kinase</fullName>
        <ecNumber evidence="2">2.7.13.3</ecNumber>
    </recommendedName>
</protein>
<dbReference type="PROSITE" id="PS50011">
    <property type="entry name" value="PROTEIN_KINASE_DOM"/>
    <property type="match status" value="1"/>
</dbReference>
<gene>
    <name evidence="8" type="ORF">G7B40_023765</name>
</gene>
<dbReference type="PANTHER" id="PTHR43642">
    <property type="entry name" value="HYBRID SIGNAL TRANSDUCTION HISTIDINE KINASE G"/>
    <property type="match status" value="1"/>
</dbReference>
<proteinExistence type="predicted"/>
<dbReference type="InterPro" id="IPR000719">
    <property type="entry name" value="Prot_kinase_dom"/>
</dbReference>
<dbReference type="PANTHER" id="PTHR43642:SF1">
    <property type="entry name" value="HYBRID SIGNAL TRANSDUCTION HISTIDINE KINASE G"/>
    <property type="match status" value="1"/>
</dbReference>
<evidence type="ECO:0000256" key="4">
    <source>
        <dbReference type="ARBA" id="ARBA00022777"/>
    </source>
</evidence>
<sequence>MNSVIIAGYHLSEQLYNGYRNLVYRGVRKADSLPVVIKVLKNPYPSFSELVQFRNQYTIAKNLNHPGIIQTYSLEPYRNGYTLVMEDFGGISLKDYLTNNNNTESLDEFLQIAIDLTTTLDYLIRYGIIHKDIKPANILINPKTKQVKLIDFSIASLLPRETQTLISPNTLEGTLAYISPEQTGRINRGIDYRTDFYSLGVTFYELLTKQLPFQSEDAMELVHYHIAKTAPSVHEINSNIPYVLSEIVSKLMAKNASDRYQSALGLKYDLEKCWEQLKQTGSIESFPIAKWDVCARFVIPEKLYGREEEANQLLAAFERVAQGNSELMLVTGFSGIGKTAVVNEVHKPIVRQRGYFIKGKYDQFNRNIPFSAFLQAFRDLMGQLLTEDDTKLQQWQDKIIKALGENAQVLIQVIPELERIIGSQPPATELSGMAAQNRFNLLFQKFIQLFTNKEHPLVIFLDDLQWADSASLKLMQLLMDESDKGYLFLIGAYRDHEVFPGHPLILTLDEIAHTGVKINNITLSPLSTESVNQLVADTLNCQLERAQPLTQLVYQKTKGNPFFTTQFLVALHEDNYIQFNFPTGHWQCDIAQIKQLAFTDDVVEFMAQQLGKLGTATQYVLKLAACIGNQFDLATLAIVSEQSQTETATALWKALQFGLILPINEVYKFYVGQENQAIDEQIAHTVGYKFLHDRVQQAAYSLIPEEQKQATHVKIGRLLWQNIPEGELENQIFAIVNQLNIGLEQFDQLKERYELSQLNLIAGKKAKASTAYSSALAYLKIARELLPLNPWQSDYDQTLNLYSQATEVSYLCGEMGAMESFALEILQHAKAITDTAKVYEVKIEAYTVQGKLLEAIDTAMQFLERIGIEFPKEPTDEDFVLALQETQAALSGKIVAELVDLPEMQNLELRAALGVLVKLDVPAYLAKPELHRLVILKRVTLCVKYGNSSASAFAYSAYGLMLCGQVETIPIGYEFGQLALQLLRKFPDQEHEARTLFMVDCFITHWKEHLTSTLKPLLTAYTSALDSGNLAYAGYATHIHCFHAYIASEELTQLANKLATYGAVIEKINQKNALNYNNIYHQVVLNLIDSKTNPWELVGAAYDERLMLALHEQTNDSTGLWHFYVNKLILCYLFQELDLAIEYTAKAKQYSRSGYATAIVPLLNFYDSLLLLALFPKSSDAQQQKILQQVAENQKIMQQWANFAHVNHLHRFQLVEAEKYRVLGQKTTAIEFYDQAIDQAKENGYVQEAALGNELAAKFCLEWGKERVAQGYIEQAYYCYARWGAKTKVEDLQQRYPELLQIIVQQKTLKSNPYETLGNSLTTTTSNHTSTYISSSSNSSINSVLDFASVLKASQAISTAIELDELIQKLIQIILENSGADRCVLILFQDGLWQVRAITTLEGTILQTVPLDNHPDVPIPLIQYVKNTLETVVIDDLKANLPNLIGEYMLQHQPKSILCMPIRNQGQLLGILYLENRVTTGAFMGDSKAQPAKRNSLDMLQLLTAQAAISLENALLYKTLEDKVEQRTQELHKKNLELSDTLNQLQHTQAQLIHAEKMSSLGQMVAGIAHEINNPITFIYGNITCLREYFQELLDGITLYQRQYPQPTTEIEAYLKSTDLDYLRKDLPKVLDSIKQGSQRIQDIVLSLRNFARLDEADIKPVNIHEGIENTLLILQHQLSGIDIIRDYAELPQVNCHAKQINQVIMNILNNAIDALNEAKITTPIIRIRTELKNSLTNNVSIRIADNGTGISEEVQKRAFDPFFTTKPVGKGKGLGLAVAYSVIASHGGQINITSKLGQGSEFQIILPILG</sequence>
<dbReference type="GO" id="GO:0000155">
    <property type="term" value="F:phosphorelay sensor kinase activity"/>
    <property type="evidence" value="ECO:0007669"/>
    <property type="project" value="InterPro"/>
</dbReference>
<dbReference type="InterPro" id="IPR036097">
    <property type="entry name" value="HisK_dim/P_sf"/>
</dbReference>